<organism evidence="3 4">
    <name type="scientific">Rhizobium giardinii</name>
    <dbReference type="NCBI Taxonomy" id="56731"/>
    <lineage>
        <taxon>Bacteria</taxon>
        <taxon>Pseudomonadati</taxon>
        <taxon>Pseudomonadota</taxon>
        <taxon>Alphaproteobacteria</taxon>
        <taxon>Hyphomicrobiales</taxon>
        <taxon>Rhizobiaceae</taxon>
        <taxon>Rhizobium/Agrobacterium group</taxon>
        <taxon>Rhizobium</taxon>
    </lineage>
</organism>
<dbReference type="EMBL" id="JACHBK010000001">
    <property type="protein sequence ID" value="MBB5533396.1"/>
    <property type="molecule type" value="Genomic_DNA"/>
</dbReference>
<evidence type="ECO:0000313" key="3">
    <source>
        <dbReference type="EMBL" id="MBB5533396.1"/>
    </source>
</evidence>
<comment type="caution">
    <text evidence="3">The sequence shown here is derived from an EMBL/GenBank/DDBJ whole genome shotgun (WGS) entry which is preliminary data.</text>
</comment>
<dbReference type="AlphaFoldDB" id="A0A7W8U5V1"/>
<feature type="chain" id="PRO_5031374363" evidence="2">
    <location>
        <begin position="21"/>
        <end position="80"/>
    </location>
</feature>
<evidence type="ECO:0000313" key="4">
    <source>
        <dbReference type="Proteomes" id="UP000585507"/>
    </source>
</evidence>
<feature type="signal peptide" evidence="2">
    <location>
        <begin position="1"/>
        <end position="20"/>
    </location>
</feature>
<sequence>MILSLVRAVGTLAISQPALSVALGDVVASTQAGLSTDAAAAAPFVEQVAAALQAGTPGTATATIGQMPGGDPGLGDDRAS</sequence>
<accession>A0A7W8U5V1</accession>
<evidence type="ECO:0000256" key="2">
    <source>
        <dbReference type="SAM" id="SignalP"/>
    </source>
</evidence>
<name>A0A7W8U5V1_9HYPH</name>
<protein>
    <submittedName>
        <fullName evidence="3">Uncharacterized protein</fullName>
    </submittedName>
</protein>
<keyword evidence="4" id="KW-1185">Reference proteome</keyword>
<feature type="region of interest" description="Disordered" evidence="1">
    <location>
        <begin position="60"/>
        <end position="80"/>
    </location>
</feature>
<gene>
    <name evidence="3" type="ORF">GGD55_000057</name>
</gene>
<reference evidence="3 4" key="1">
    <citation type="submission" date="2020-08" db="EMBL/GenBank/DDBJ databases">
        <title>Genomic Encyclopedia of Type Strains, Phase IV (KMG-V): Genome sequencing to study the core and pangenomes of soil and plant-associated prokaryotes.</title>
        <authorList>
            <person name="Whitman W."/>
        </authorList>
    </citation>
    <scope>NUCLEOTIDE SEQUENCE [LARGE SCALE GENOMIC DNA]</scope>
    <source>
        <strain evidence="3 4">SEMIA 4084</strain>
    </source>
</reference>
<dbReference type="RefSeq" id="WP_018323664.1">
    <property type="nucleotide sequence ID" value="NZ_JACHBK010000001.1"/>
</dbReference>
<keyword evidence="2" id="KW-0732">Signal</keyword>
<evidence type="ECO:0000256" key="1">
    <source>
        <dbReference type="SAM" id="MobiDB-lite"/>
    </source>
</evidence>
<proteinExistence type="predicted"/>
<dbReference type="Proteomes" id="UP000585507">
    <property type="component" value="Unassembled WGS sequence"/>
</dbReference>